<comment type="caution">
    <text evidence="2">The sequence shown here is derived from an EMBL/GenBank/DDBJ whole genome shotgun (WGS) entry which is preliminary data.</text>
</comment>
<feature type="domain" description="DUF397" evidence="1">
    <location>
        <begin position="11"/>
        <end position="65"/>
    </location>
</feature>
<proteinExistence type="predicted"/>
<evidence type="ECO:0000313" key="3">
    <source>
        <dbReference type="Proteomes" id="UP001501371"/>
    </source>
</evidence>
<keyword evidence="3" id="KW-1185">Reference proteome</keyword>
<accession>A0ABN1V162</accession>
<gene>
    <name evidence="2" type="ORF">GCM10009654_44610</name>
</gene>
<reference evidence="2 3" key="1">
    <citation type="journal article" date="2019" name="Int. J. Syst. Evol. Microbiol.">
        <title>The Global Catalogue of Microorganisms (GCM) 10K type strain sequencing project: providing services to taxonomists for standard genome sequencing and annotation.</title>
        <authorList>
            <consortium name="The Broad Institute Genomics Platform"/>
            <consortium name="The Broad Institute Genome Sequencing Center for Infectious Disease"/>
            <person name="Wu L."/>
            <person name="Ma J."/>
        </authorList>
    </citation>
    <scope>NUCLEOTIDE SEQUENCE [LARGE SCALE GENOMIC DNA]</scope>
    <source>
        <strain evidence="2 3">JCM 12696</strain>
    </source>
</reference>
<dbReference type="EMBL" id="BAAAKV010000042">
    <property type="protein sequence ID" value="GAA1182421.1"/>
    <property type="molecule type" value="Genomic_DNA"/>
</dbReference>
<name>A0ABN1V162_9ACTN</name>
<evidence type="ECO:0000313" key="2">
    <source>
        <dbReference type="EMBL" id="GAA1182421.1"/>
    </source>
</evidence>
<evidence type="ECO:0000259" key="1">
    <source>
        <dbReference type="Pfam" id="PF04149"/>
    </source>
</evidence>
<dbReference type="InterPro" id="IPR007278">
    <property type="entry name" value="DUF397"/>
</dbReference>
<dbReference type="Pfam" id="PF04149">
    <property type="entry name" value="DUF397"/>
    <property type="match status" value="1"/>
</dbReference>
<dbReference type="RefSeq" id="WP_344279526.1">
    <property type="nucleotide sequence ID" value="NZ_BAAAKV010000042.1"/>
</dbReference>
<dbReference type="Proteomes" id="UP001501371">
    <property type="component" value="Unassembled WGS sequence"/>
</dbReference>
<sequence length="70" mass="7514">MSTSLDLAPDDWVKSFHSKGNSSCLEWAPAYIVTSGLVPIRDSKTPDGPALTLSPHAWAHFVRHAAAARA</sequence>
<organism evidence="2 3">
    <name type="scientific">Streptomyces hebeiensis</name>
    <dbReference type="NCBI Taxonomy" id="229486"/>
    <lineage>
        <taxon>Bacteria</taxon>
        <taxon>Bacillati</taxon>
        <taxon>Actinomycetota</taxon>
        <taxon>Actinomycetes</taxon>
        <taxon>Kitasatosporales</taxon>
        <taxon>Streptomycetaceae</taxon>
        <taxon>Streptomyces</taxon>
    </lineage>
</organism>
<protein>
    <recommendedName>
        <fullName evidence="1">DUF397 domain-containing protein</fullName>
    </recommendedName>
</protein>